<sequence length="89" mass="9530">MCGTANPCITLCAVLVGGIDGLENKLPLVAGDCQREVADLSAEERRGLRVTTKPHISIDESLREFQSDGALVRGLETPLVSAYVSIMEE</sequence>
<dbReference type="Gene3D" id="3.30.590.10">
    <property type="entry name" value="Glutamine synthetase/guanido kinase, catalytic domain"/>
    <property type="match status" value="1"/>
</dbReference>
<dbReference type="InParanoid" id="A0A2J6SXB8"/>
<dbReference type="InterPro" id="IPR008146">
    <property type="entry name" value="Gln_synth_cat_dom"/>
</dbReference>
<dbReference type="Proteomes" id="UP000235371">
    <property type="component" value="Unassembled WGS sequence"/>
</dbReference>
<feature type="domain" description="GS catalytic" evidence="2">
    <location>
        <begin position="3"/>
        <end position="86"/>
    </location>
</feature>
<evidence type="ECO:0000259" key="2">
    <source>
        <dbReference type="Pfam" id="PF00120"/>
    </source>
</evidence>
<dbReference type="Pfam" id="PF00120">
    <property type="entry name" value="Gln-synt_C"/>
    <property type="match status" value="1"/>
</dbReference>
<dbReference type="GeneID" id="36589135"/>
<dbReference type="AlphaFoldDB" id="A0A2J6SXB8"/>
<evidence type="ECO:0000256" key="1">
    <source>
        <dbReference type="RuleBase" id="RU000384"/>
    </source>
</evidence>
<evidence type="ECO:0000313" key="3">
    <source>
        <dbReference type="EMBL" id="PMD55420.1"/>
    </source>
</evidence>
<dbReference type="SUPFAM" id="SSF55931">
    <property type="entry name" value="Glutamine synthetase/guanido kinase"/>
    <property type="match status" value="1"/>
</dbReference>
<dbReference type="OrthoDB" id="3364440at2759"/>
<keyword evidence="4" id="KW-1185">Reference proteome</keyword>
<evidence type="ECO:0000313" key="4">
    <source>
        <dbReference type="Proteomes" id="UP000235371"/>
    </source>
</evidence>
<dbReference type="GO" id="GO:0004356">
    <property type="term" value="F:glutamine synthetase activity"/>
    <property type="evidence" value="ECO:0007669"/>
    <property type="project" value="InterPro"/>
</dbReference>
<dbReference type="InterPro" id="IPR014746">
    <property type="entry name" value="Gln_synth/guanido_kin_cat_dom"/>
</dbReference>
<comment type="similarity">
    <text evidence="1">Belongs to the glutamine synthetase family.</text>
</comment>
<name>A0A2J6SXB8_9HELO</name>
<dbReference type="RefSeq" id="XP_024732324.1">
    <property type="nucleotide sequence ID" value="XM_024881058.1"/>
</dbReference>
<protein>
    <recommendedName>
        <fullName evidence="2">GS catalytic domain-containing protein</fullName>
    </recommendedName>
</protein>
<dbReference type="EMBL" id="KZ613855">
    <property type="protein sequence ID" value="PMD55420.1"/>
    <property type="molecule type" value="Genomic_DNA"/>
</dbReference>
<gene>
    <name evidence="3" type="ORF">K444DRAFT_617147</name>
</gene>
<proteinExistence type="inferred from homology"/>
<organism evidence="3 4">
    <name type="scientific">Hyaloscypha bicolor E</name>
    <dbReference type="NCBI Taxonomy" id="1095630"/>
    <lineage>
        <taxon>Eukaryota</taxon>
        <taxon>Fungi</taxon>
        <taxon>Dikarya</taxon>
        <taxon>Ascomycota</taxon>
        <taxon>Pezizomycotina</taxon>
        <taxon>Leotiomycetes</taxon>
        <taxon>Helotiales</taxon>
        <taxon>Hyaloscyphaceae</taxon>
        <taxon>Hyaloscypha</taxon>
        <taxon>Hyaloscypha bicolor</taxon>
    </lineage>
</organism>
<reference evidence="3 4" key="1">
    <citation type="submission" date="2016-04" db="EMBL/GenBank/DDBJ databases">
        <title>A degradative enzymes factory behind the ericoid mycorrhizal symbiosis.</title>
        <authorList>
            <consortium name="DOE Joint Genome Institute"/>
            <person name="Martino E."/>
            <person name="Morin E."/>
            <person name="Grelet G."/>
            <person name="Kuo A."/>
            <person name="Kohler A."/>
            <person name="Daghino S."/>
            <person name="Barry K."/>
            <person name="Choi C."/>
            <person name="Cichocki N."/>
            <person name="Clum A."/>
            <person name="Copeland A."/>
            <person name="Hainaut M."/>
            <person name="Haridas S."/>
            <person name="Labutti K."/>
            <person name="Lindquist E."/>
            <person name="Lipzen A."/>
            <person name="Khouja H.-R."/>
            <person name="Murat C."/>
            <person name="Ohm R."/>
            <person name="Olson A."/>
            <person name="Spatafora J."/>
            <person name="Veneault-Fourrey C."/>
            <person name="Henrissat B."/>
            <person name="Grigoriev I."/>
            <person name="Martin F."/>
            <person name="Perotto S."/>
        </authorList>
    </citation>
    <scope>NUCLEOTIDE SEQUENCE [LARGE SCALE GENOMIC DNA]</scope>
    <source>
        <strain evidence="3 4">E</strain>
    </source>
</reference>
<accession>A0A2J6SXB8</accession>